<dbReference type="SUPFAM" id="SSF51197">
    <property type="entry name" value="Clavaminate synthase-like"/>
    <property type="match status" value="1"/>
</dbReference>
<dbReference type="OrthoDB" id="7282222at2"/>
<dbReference type="RefSeq" id="WP_066850877.1">
    <property type="nucleotide sequence ID" value="NZ_CP019604.1"/>
</dbReference>
<dbReference type="EMBL" id="CP019604">
    <property type="protein sequence ID" value="ARU18364.1"/>
    <property type="molecule type" value="Genomic_DNA"/>
</dbReference>
<proteinExistence type="predicted"/>
<sequence length="101" mass="11186">MNPPARSLPDGLRSVRRSGDFTEESVPTALLADHATKDGSWGLVHVESGRLAYRVTDPRRAAFETVLTPESGPGIIEPTIRHHVEPLGPVRFHVEFFRTTD</sequence>
<reference evidence="3 4" key="1">
    <citation type="submission" date="2017-01" db="EMBL/GenBank/DDBJ databases">
        <title>Complete genome sequence of esterase-producing bacterium Croceicoccus marinus E4A9.</title>
        <authorList>
            <person name="Wu Y.-H."/>
            <person name="Cheng H."/>
            <person name="Xu L."/>
            <person name="Huo Y.-Y."/>
            <person name="Wang C.-S."/>
            <person name="Xu X.-W."/>
        </authorList>
    </citation>
    <scope>NUCLEOTIDE SEQUENCE [LARGE SCALE GENOMIC DNA]</scope>
    <source>
        <strain evidence="3 4">E4A9</strain>
        <plasmid evidence="4">Plasmid pcme4a9ii</plasmid>
    </source>
</reference>
<organism evidence="3 4">
    <name type="scientific">Croceicoccus marinus</name>
    <dbReference type="NCBI Taxonomy" id="450378"/>
    <lineage>
        <taxon>Bacteria</taxon>
        <taxon>Pseudomonadati</taxon>
        <taxon>Pseudomonadota</taxon>
        <taxon>Alphaproteobacteria</taxon>
        <taxon>Sphingomonadales</taxon>
        <taxon>Erythrobacteraceae</taxon>
        <taxon>Croceicoccus</taxon>
    </lineage>
</organism>
<dbReference type="Pfam" id="PF09313">
    <property type="entry name" value="TehB-like"/>
    <property type="match status" value="1"/>
</dbReference>
<evidence type="ECO:0000256" key="1">
    <source>
        <dbReference type="SAM" id="MobiDB-lite"/>
    </source>
</evidence>
<feature type="region of interest" description="Disordered" evidence="1">
    <location>
        <begin position="1"/>
        <end position="20"/>
    </location>
</feature>
<dbReference type="STRING" id="450378.GCA_001661675_03744"/>
<geneLocation type="plasmid" evidence="4">
    <name>pcme4a9ii</name>
</geneLocation>
<dbReference type="InterPro" id="IPR014710">
    <property type="entry name" value="RmlC-like_jellyroll"/>
</dbReference>
<evidence type="ECO:0000313" key="3">
    <source>
        <dbReference type="EMBL" id="ARU18364.1"/>
    </source>
</evidence>
<keyword evidence="3" id="KW-0614">Plasmid</keyword>
<keyword evidence="4" id="KW-1185">Reference proteome</keyword>
<name>A0A1Z1FHR6_9SPHN</name>
<evidence type="ECO:0000313" key="4">
    <source>
        <dbReference type="Proteomes" id="UP000195807"/>
    </source>
</evidence>
<evidence type="ECO:0000259" key="2">
    <source>
        <dbReference type="Pfam" id="PF09313"/>
    </source>
</evidence>
<gene>
    <name evidence="3" type="ORF">A9D14_18640</name>
</gene>
<dbReference type="Gene3D" id="2.60.120.10">
    <property type="entry name" value="Jelly Rolls"/>
    <property type="match status" value="1"/>
</dbReference>
<accession>A0A1Z1FHR6</accession>
<protein>
    <submittedName>
        <fullName evidence="3">Tellurite resistance protein</fullName>
    </submittedName>
</protein>
<dbReference type="InterPro" id="IPR015392">
    <property type="entry name" value="TehB/YeaR-like_dom"/>
</dbReference>
<dbReference type="Proteomes" id="UP000195807">
    <property type="component" value="Plasmid pCME4A9II"/>
</dbReference>
<dbReference type="AlphaFoldDB" id="A0A1Z1FHR6"/>
<dbReference type="KEGG" id="cman:A9D14_18640"/>
<feature type="domain" description="TehB/YeaR-like" evidence="2">
    <location>
        <begin position="17"/>
        <end position="94"/>
    </location>
</feature>